<feature type="transmembrane region" description="Helical" evidence="5">
    <location>
        <begin position="294"/>
        <end position="310"/>
    </location>
</feature>
<reference evidence="7" key="1">
    <citation type="submission" date="2021-10" db="EMBL/GenBank/DDBJ databases">
        <title>Tropical sea cucumber genome reveals ecological adaptation and Cuvierian tubules defense mechanism.</title>
        <authorList>
            <person name="Chen T."/>
        </authorList>
    </citation>
    <scope>NUCLEOTIDE SEQUENCE</scope>
    <source>
        <strain evidence="7">Nanhai2018</strain>
        <tissue evidence="7">Muscle</tissue>
    </source>
</reference>
<dbReference type="InterPro" id="IPR004853">
    <property type="entry name" value="Sugar_P_trans_dom"/>
</dbReference>
<feature type="transmembrane region" description="Helical" evidence="5">
    <location>
        <begin position="15"/>
        <end position="36"/>
    </location>
</feature>
<feature type="domain" description="Sugar phosphate transporter" evidence="6">
    <location>
        <begin position="23"/>
        <end position="310"/>
    </location>
</feature>
<comment type="caution">
    <text evidence="7">The sequence shown here is derived from an EMBL/GenBank/DDBJ whole genome shotgun (WGS) entry which is preliminary data.</text>
</comment>
<keyword evidence="3 5" id="KW-1133">Transmembrane helix</keyword>
<dbReference type="InterPro" id="IPR037185">
    <property type="entry name" value="EmrE-like"/>
</dbReference>
<evidence type="ECO:0000259" key="6">
    <source>
        <dbReference type="Pfam" id="PF03151"/>
    </source>
</evidence>
<dbReference type="GO" id="GO:0016020">
    <property type="term" value="C:membrane"/>
    <property type="evidence" value="ECO:0007669"/>
    <property type="project" value="UniProtKB-SubCell"/>
</dbReference>
<accession>A0A9Q1CDJ0</accession>
<feature type="transmembrane region" description="Helical" evidence="5">
    <location>
        <begin position="269"/>
        <end position="287"/>
    </location>
</feature>
<feature type="transmembrane region" description="Helical" evidence="5">
    <location>
        <begin position="240"/>
        <end position="263"/>
    </location>
</feature>
<dbReference type="Pfam" id="PF03151">
    <property type="entry name" value="TPT"/>
    <property type="match status" value="1"/>
</dbReference>
<dbReference type="OrthoDB" id="10261634at2759"/>
<name>A0A9Q1CDJ0_HOLLE</name>
<feature type="transmembrane region" description="Helical" evidence="5">
    <location>
        <begin position="119"/>
        <end position="139"/>
    </location>
</feature>
<organism evidence="7 8">
    <name type="scientific">Holothuria leucospilota</name>
    <name type="common">Black long sea cucumber</name>
    <name type="synonym">Mertensiothuria leucospilota</name>
    <dbReference type="NCBI Taxonomy" id="206669"/>
    <lineage>
        <taxon>Eukaryota</taxon>
        <taxon>Metazoa</taxon>
        <taxon>Echinodermata</taxon>
        <taxon>Eleutherozoa</taxon>
        <taxon>Echinozoa</taxon>
        <taxon>Holothuroidea</taxon>
        <taxon>Aspidochirotacea</taxon>
        <taxon>Aspidochirotida</taxon>
        <taxon>Holothuriidae</taxon>
        <taxon>Holothuria</taxon>
    </lineage>
</organism>
<evidence type="ECO:0000256" key="2">
    <source>
        <dbReference type="ARBA" id="ARBA00022692"/>
    </source>
</evidence>
<evidence type="ECO:0000313" key="8">
    <source>
        <dbReference type="Proteomes" id="UP001152320"/>
    </source>
</evidence>
<dbReference type="Proteomes" id="UP001152320">
    <property type="component" value="Chromosome 4"/>
</dbReference>
<gene>
    <name evidence="7" type="ORF">HOLleu_09587</name>
</gene>
<keyword evidence="2 5" id="KW-0812">Transmembrane</keyword>
<dbReference type="EMBL" id="JAIZAY010000004">
    <property type="protein sequence ID" value="KAJ8042743.1"/>
    <property type="molecule type" value="Genomic_DNA"/>
</dbReference>
<evidence type="ECO:0000256" key="5">
    <source>
        <dbReference type="SAM" id="Phobius"/>
    </source>
</evidence>
<feature type="transmembrane region" description="Helical" evidence="5">
    <location>
        <begin position="90"/>
        <end position="112"/>
    </location>
</feature>
<keyword evidence="8" id="KW-1185">Reference proteome</keyword>
<evidence type="ECO:0000313" key="7">
    <source>
        <dbReference type="EMBL" id="KAJ8042743.1"/>
    </source>
</evidence>
<keyword evidence="4 5" id="KW-0472">Membrane</keyword>
<evidence type="ECO:0000256" key="1">
    <source>
        <dbReference type="ARBA" id="ARBA00004141"/>
    </source>
</evidence>
<feature type="transmembrane region" description="Helical" evidence="5">
    <location>
        <begin position="170"/>
        <end position="189"/>
    </location>
</feature>
<dbReference type="SUPFAM" id="SSF103481">
    <property type="entry name" value="Multidrug resistance efflux transporter EmrE"/>
    <property type="match status" value="2"/>
</dbReference>
<comment type="subcellular location">
    <subcellularLocation>
        <location evidence="1">Membrane</location>
        <topology evidence="1">Multi-pass membrane protein</topology>
    </subcellularLocation>
</comment>
<sequence length="330" mass="37407">MERTMKTVCSVPGNIKLMTIVSISGWFVMSVSLSNINKWIFQNRPFTYPIFLTTLHLFSTVVFCAVFFRLTEMGRSIKQDFDQKQVSQSASWNILLLSCIFTVSIACGNIAIRFLYISFLKMIFAMTPLATLILSRFLLNQSVDIVMYLSVLPICVGCLMCTIGEINFNIIGFLAALLATFLRALRSVLQGVLLKEERIDSLSLLYKMSFPSFLQLATATVIFEPSVFKDDYLYTNLSTWILIFMSCFCAVGYNIMTFLVTFYTSPVTLQVLGNVSMVLTVGLSLLIFRNEVSWVSLVGILFVITGTWIYQKADKVMKFLIDFHILPVKE</sequence>
<dbReference type="InterPro" id="IPR050186">
    <property type="entry name" value="TPT_transporter"/>
</dbReference>
<proteinExistence type="predicted"/>
<feature type="transmembrane region" description="Helical" evidence="5">
    <location>
        <begin position="48"/>
        <end position="70"/>
    </location>
</feature>
<dbReference type="AlphaFoldDB" id="A0A9Q1CDJ0"/>
<evidence type="ECO:0000256" key="4">
    <source>
        <dbReference type="ARBA" id="ARBA00023136"/>
    </source>
</evidence>
<feature type="transmembrane region" description="Helical" evidence="5">
    <location>
        <begin position="145"/>
        <end position="163"/>
    </location>
</feature>
<dbReference type="PANTHER" id="PTHR11132">
    <property type="entry name" value="SOLUTE CARRIER FAMILY 35"/>
    <property type="match status" value="1"/>
</dbReference>
<evidence type="ECO:0000256" key="3">
    <source>
        <dbReference type="ARBA" id="ARBA00022989"/>
    </source>
</evidence>
<protein>
    <submittedName>
        <fullName evidence="7">Solute carrier family 35 member E4</fullName>
    </submittedName>
</protein>